<reference evidence="11" key="1">
    <citation type="submission" date="2021-01" db="EMBL/GenBank/DDBJ databases">
        <authorList>
            <person name="Corre E."/>
            <person name="Pelletier E."/>
            <person name="Niang G."/>
            <person name="Scheremetjew M."/>
            <person name="Finn R."/>
            <person name="Kale V."/>
            <person name="Holt S."/>
            <person name="Cochrane G."/>
            <person name="Meng A."/>
            <person name="Brown T."/>
            <person name="Cohen L."/>
        </authorList>
    </citation>
    <scope>NUCLEOTIDE SEQUENCE</scope>
    <source>
        <strain evidence="11">CCMP1381</strain>
    </source>
</reference>
<gene>
    <name evidence="11" type="ORF">DSPE1174_LOCUS58</name>
</gene>
<dbReference type="FunFam" id="3.40.50.620:FF:000133">
    <property type="entry name" value="Isoleucyl-tRNA synthetase, cytoplasmic"/>
    <property type="match status" value="1"/>
</dbReference>
<dbReference type="Gene3D" id="3.40.50.620">
    <property type="entry name" value="HUPs"/>
    <property type="match status" value="2"/>
</dbReference>
<keyword evidence="4" id="KW-0067">ATP-binding</keyword>
<proteinExistence type="predicted"/>
<comment type="catalytic activity">
    <reaction evidence="8">
        <text>tRNA(Ile) + L-isoleucine + ATP = L-isoleucyl-tRNA(Ile) + AMP + diphosphate</text>
        <dbReference type="Rhea" id="RHEA:11060"/>
        <dbReference type="Rhea" id="RHEA-COMP:9666"/>
        <dbReference type="Rhea" id="RHEA-COMP:9695"/>
        <dbReference type="ChEBI" id="CHEBI:30616"/>
        <dbReference type="ChEBI" id="CHEBI:33019"/>
        <dbReference type="ChEBI" id="CHEBI:58045"/>
        <dbReference type="ChEBI" id="CHEBI:78442"/>
        <dbReference type="ChEBI" id="CHEBI:78528"/>
        <dbReference type="ChEBI" id="CHEBI:456215"/>
        <dbReference type="EC" id="6.1.1.5"/>
    </reaction>
</comment>
<keyword evidence="3" id="KW-0547">Nucleotide-binding</keyword>
<organism evidence="11">
    <name type="scientific">Octactis speculum</name>
    <dbReference type="NCBI Taxonomy" id="3111310"/>
    <lineage>
        <taxon>Eukaryota</taxon>
        <taxon>Sar</taxon>
        <taxon>Stramenopiles</taxon>
        <taxon>Ochrophyta</taxon>
        <taxon>Dictyochophyceae</taxon>
        <taxon>Dictyochales</taxon>
        <taxon>Dictyochaceae</taxon>
        <taxon>Octactis</taxon>
    </lineage>
</organism>
<dbReference type="SUPFAM" id="SSF47323">
    <property type="entry name" value="Anticodon-binding domain of a subclass of class I aminoacyl-tRNA synthetases"/>
    <property type="match status" value="1"/>
</dbReference>
<dbReference type="InterPro" id="IPR014729">
    <property type="entry name" value="Rossmann-like_a/b/a_fold"/>
</dbReference>
<dbReference type="PANTHER" id="PTHR42780:SF1">
    <property type="entry name" value="ISOLEUCINE--TRNA LIGASE, CYTOPLASMIC"/>
    <property type="match status" value="1"/>
</dbReference>
<evidence type="ECO:0000259" key="9">
    <source>
        <dbReference type="Pfam" id="PF00133"/>
    </source>
</evidence>
<dbReference type="CDD" id="cd07961">
    <property type="entry name" value="Anticodon_Ia_Ile_ABEc"/>
    <property type="match status" value="1"/>
</dbReference>
<dbReference type="InterPro" id="IPR023586">
    <property type="entry name" value="Ile-tRNA-ligase_type2"/>
</dbReference>
<keyword evidence="2" id="KW-0436">Ligase</keyword>
<evidence type="ECO:0000259" key="10">
    <source>
        <dbReference type="Pfam" id="PF08264"/>
    </source>
</evidence>
<feature type="domain" description="Methionyl/Valyl/Leucyl/Isoleucyl-tRNA synthetase anticodon-binding" evidence="10">
    <location>
        <begin position="560"/>
        <end position="726"/>
    </location>
</feature>
<name>A0A7S2AHV0_9STRA</name>
<dbReference type="InterPro" id="IPR002300">
    <property type="entry name" value="aa-tRNA-synth_Ia"/>
</dbReference>
<dbReference type="Pfam" id="PF00133">
    <property type="entry name" value="tRNA-synt_1"/>
    <property type="match status" value="1"/>
</dbReference>
<keyword evidence="5" id="KW-0648">Protein biosynthesis</keyword>
<dbReference type="NCBIfam" id="TIGR00392">
    <property type="entry name" value="ileS"/>
    <property type="match status" value="1"/>
</dbReference>
<dbReference type="GO" id="GO:0005524">
    <property type="term" value="F:ATP binding"/>
    <property type="evidence" value="ECO:0007669"/>
    <property type="project" value="UniProtKB-KW"/>
</dbReference>
<evidence type="ECO:0000256" key="6">
    <source>
        <dbReference type="ARBA" id="ARBA00023146"/>
    </source>
</evidence>
<evidence type="ECO:0000256" key="2">
    <source>
        <dbReference type="ARBA" id="ARBA00022598"/>
    </source>
</evidence>
<dbReference type="PANTHER" id="PTHR42780">
    <property type="entry name" value="SOLEUCYL-TRNA SYNTHETASE"/>
    <property type="match status" value="1"/>
</dbReference>
<accession>A0A7S2AHV0</accession>
<dbReference type="InterPro" id="IPR002301">
    <property type="entry name" value="Ile-tRNA-ligase"/>
</dbReference>
<dbReference type="InterPro" id="IPR013155">
    <property type="entry name" value="M/V/L/I-tRNA-synth_anticd-bd"/>
</dbReference>
<evidence type="ECO:0000256" key="7">
    <source>
        <dbReference type="ARBA" id="ARBA00032665"/>
    </source>
</evidence>
<protein>
    <recommendedName>
        <fullName evidence="1">isoleucine--tRNA ligase</fullName>
        <ecNumber evidence="1">6.1.1.5</ecNumber>
    </recommendedName>
    <alternativeName>
        <fullName evidence="7">Isoleucyl-tRNA synthetase</fullName>
    </alternativeName>
</protein>
<dbReference type="InterPro" id="IPR033709">
    <property type="entry name" value="Anticodon_Ile_ABEc"/>
</dbReference>
<dbReference type="PRINTS" id="PR00984">
    <property type="entry name" value="TRNASYNTHILE"/>
</dbReference>
<evidence type="ECO:0000256" key="1">
    <source>
        <dbReference type="ARBA" id="ARBA00013165"/>
    </source>
</evidence>
<dbReference type="InterPro" id="IPR009080">
    <property type="entry name" value="tRNAsynth_Ia_anticodon-bd"/>
</dbReference>
<dbReference type="GO" id="GO:0002161">
    <property type="term" value="F:aminoacyl-tRNA deacylase activity"/>
    <property type="evidence" value="ECO:0007669"/>
    <property type="project" value="InterPro"/>
</dbReference>
<feature type="domain" description="Aminoacyl-tRNA synthetase class Ia" evidence="9">
    <location>
        <begin position="1"/>
        <end position="502"/>
    </location>
</feature>
<evidence type="ECO:0000256" key="4">
    <source>
        <dbReference type="ARBA" id="ARBA00022840"/>
    </source>
</evidence>
<dbReference type="GO" id="GO:0000049">
    <property type="term" value="F:tRNA binding"/>
    <property type="evidence" value="ECO:0007669"/>
    <property type="project" value="InterPro"/>
</dbReference>
<evidence type="ECO:0000256" key="8">
    <source>
        <dbReference type="ARBA" id="ARBA00048359"/>
    </source>
</evidence>
<dbReference type="Gene3D" id="1.10.730.10">
    <property type="entry name" value="Isoleucyl-tRNA Synthetase, Domain 1"/>
    <property type="match status" value="1"/>
</dbReference>
<dbReference type="Pfam" id="PF19302">
    <property type="entry name" value="DUF5915"/>
    <property type="match status" value="1"/>
</dbReference>
<dbReference type="InterPro" id="IPR009008">
    <property type="entry name" value="Val/Leu/Ile-tRNA-synth_edit"/>
</dbReference>
<dbReference type="SUPFAM" id="SSF50677">
    <property type="entry name" value="ValRS/IleRS/LeuRS editing domain"/>
    <property type="match status" value="1"/>
</dbReference>
<dbReference type="Pfam" id="PF08264">
    <property type="entry name" value="Anticodon_1"/>
    <property type="match status" value="1"/>
</dbReference>
<evidence type="ECO:0000256" key="5">
    <source>
        <dbReference type="ARBA" id="ARBA00022917"/>
    </source>
</evidence>
<dbReference type="EC" id="6.1.1.5" evidence="1"/>
<dbReference type="Gene3D" id="3.90.740.10">
    <property type="entry name" value="Valyl/Leucyl/Isoleucyl-tRNA synthetase, editing domain"/>
    <property type="match status" value="1"/>
</dbReference>
<evidence type="ECO:0000313" key="11">
    <source>
        <dbReference type="EMBL" id="CAD9368186.1"/>
    </source>
</evidence>
<dbReference type="AlphaFoldDB" id="A0A7S2AHV0"/>
<dbReference type="EMBL" id="HBGS01000110">
    <property type="protein sequence ID" value="CAD9368186.1"/>
    <property type="molecule type" value="Transcribed_RNA"/>
</dbReference>
<dbReference type="CDD" id="cd00818">
    <property type="entry name" value="IleRS_core"/>
    <property type="match status" value="1"/>
</dbReference>
<keyword evidence="6" id="KW-0030">Aminoacyl-tRNA synthetase</keyword>
<evidence type="ECO:0000256" key="3">
    <source>
        <dbReference type="ARBA" id="ARBA00022741"/>
    </source>
</evidence>
<dbReference type="GO" id="GO:0004822">
    <property type="term" value="F:isoleucine-tRNA ligase activity"/>
    <property type="evidence" value="ECO:0007669"/>
    <property type="project" value="UniProtKB-EC"/>
</dbReference>
<dbReference type="SUPFAM" id="SSF52374">
    <property type="entry name" value="Nucleotidylyl transferase"/>
    <property type="match status" value="1"/>
</dbReference>
<sequence length="1020" mass="115051">MAPWFMESVWWVFKELFKKGLVYKGYKVMPYSTACGTPLSNFEANLNYKDVVDPSVVVSFPLESDPTVKLLAWTTTPWTLPSNVALCVSPAKKDKYIKIEDLKSGEKWILMEARLVQIYPQMGGKKWKKAKNAELFKVLDTFPGSKLVGLKYLPLFDYFTAEYGETAFRVLSDGYVTADGGTGIVHQAPAFGEDDYRVCIANGIIKKGGQLPCPVDVNGCYTDEVSEWKGMFVKDADDSICDALKAKGRLIAKIKFEHSYPFCWRSDTPLIYKAVASWFVSVESIKERLVANNKETYWVPDFVKVGRFHNWLQDARDWCISRNRFWGTPLPIWSSEDGEEIVAIGSIEELAELSGRSVDSIKDLHREFIDEIEIPSKQGKGVLKRVDEVFDCWFESGSMPYAQLHYPFENKERFEKGFPAHFIAEGLDQTRGWFYTLSVLSTALFDKPPFQNLIVNGMVLAEDGKKMSKRLQNYPDPNKVISSYGADALRMYMLASPVVRAEPLAFKESGVWGVNRDLYIPWYNAFRFLLQNAARWQRTTGRTFRPAPPAVCAASKNPLDLWIRSELQLLIKFLHEEMRCYRLYTVMKRLVAFLDDLTKWYVRLNRERLKGLEADDAEFTDTHMSLSVLYDVLLTVTSLFSPFSPYFSEFLYQRLRKLHPNFEKPGASQEELGSAASIHFAQLPNVDESSQLGEKVVLEMKAMIEVVELGRKAREAKNVSLKKPITELVVVTTDPIKIAGLAKLETYICSELNAFKVTVTTKEGDWCTFSAIPNFKELGKRCGPRMQEIKANILKLTPDDLASFKATGKCTLPGDFEVTSTDLTVKRSFAGDTEVYSHTESDDGSIVVAVNITENQQVIDNWLSREFVGRVQKLRKASGIDIADTIDVFYAEEGSGEVAVALDRMSVFIKQKLRCTPAPLALLPANPLLTPQESAKAHNSELTVAITWPLLVLSKPALAKSYPKVAPEIVELLLASLDREKCVAAGTKVLKFHVDGETLELVLETHWFLSANDFVASAQK</sequence>
<dbReference type="GO" id="GO:0006428">
    <property type="term" value="P:isoleucyl-tRNA aminoacylation"/>
    <property type="evidence" value="ECO:0007669"/>
    <property type="project" value="InterPro"/>
</dbReference>